<keyword evidence="1" id="KW-0812">Transmembrane</keyword>
<evidence type="ECO:0000256" key="1">
    <source>
        <dbReference type="SAM" id="Phobius"/>
    </source>
</evidence>
<evidence type="ECO:0000313" key="2">
    <source>
        <dbReference type="EMBL" id="SSC68255.1"/>
    </source>
</evidence>
<keyword evidence="1" id="KW-0472">Membrane</keyword>
<gene>
    <name evidence="2" type="ORF">RHIZ70_3963</name>
</gene>
<dbReference type="STRING" id="1336235.GCA_000518785_01173"/>
<dbReference type="EMBL" id="UEYP01000006">
    <property type="protein sequence ID" value="SSC68255.1"/>
    <property type="molecule type" value="Genomic_DNA"/>
</dbReference>
<keyword evidence="1" id="KW-1133">Transmembrane helix</keyword>
<dbReference type="AlphaFoldDB" id="A0A376AKB3"/>
<organism evidence="2 3">
    <name type="scientific">Ciceribacter selenitireducens ATCC BAA-1503</name>
    <dbReference type="NCBI Taxonomy" id="1336235"/>
    <lineage>
        <taxon>Bacteria</taxon>
        <taxon>Pseudomonadati</taxon>
        <taxon>Pseudomonadota</taxon>
        <taxon>Alphaproteobacteria</taxon>
        <taxon>Hyphomicrobiales</taxon>
        <taxon>Rhizobiaceae</taxon>
        <taxon>Ciceribacter</taxon>
    </lineage>
</organism>
<dbReference type="RefSeq" id="WP_181904020.1">
    <property type="nucleotide sequence ID" value="NZ_UEYP01000006.1"/>
</dbReference>
<accession>A0A376AKB3</accession>
<sequence>MNRNNGLYLVIGALIVVVVGLGVYLYREETKPKGVEMTIGSDGVKIQEN</sequence>
<proteinExistence type="predicted"/>
<evidence type="ECO:0000313" key="3">
    <source>
        <dbReference type="Proteomes" id="UP000254764"/>
    </source>
</evidence>
<protein>
    <submittedName>
        <fullName evidence="2">Uncharacterized protein</fullName>
    </submittedName>
</protein>
<reference evidence="3" key="1">
    <citation type="submission" date="2018-07" db="EMBL/GenBank/DDBJ databases">
        <authorList>
            <person name="Peiro R."/>
            <person name="Begona"/>
            <person name="Cbmso G."/>
            <person name="Lopez M."/>
            <person name="Gonzalez S."/>
        </authorList>
    </citation>
    <scope>NUCLEOTIDE SEQUENCE [LARGE SCALE GENOMIC DNA]</scope>
</reference>
<name>A0A376AKB3_9HYPH</name>
<dbReference type="Proteomes" id="UP000254764">
    <property type="component" value="Unassembled WGS sequence"/>
</dbReference>
<keyword evidence="3" id="KW-1185">Reference proteome</keyword>
<feature type="transmembrane region" description="Helical" evidence="1">
    <location>
        <begin position="6"/>
        <end position="26"/>
    </location>
</feature>